<dbReference type="Proteomes" id="UP000253772">
    <property type="component" value="Chromosome c2"/>
</dbReference>
<protein>
    <submittedName>
        <fullName evidence="2">Uncharacterized protein</fullName>
    </submittedName>
</protein>
<feature type="transmembrane region" description="Helical" evidence="1">
    <location>
        <begin position="50"/>
        <end position="68"/>
    </location>
</feature>
<evidence type="ECO:0000313" key="2">
    <source>
        <dbReference type="EMBL" id="QBP13528.1"/>
    </source>
</evidence>
<keyword evidence="1" id="KW-1133">Transmembrane helix</keyword>
<dbReference type="AlphaFoldDB" id="A0A482IX26"/>
<dbReference type="RefSeq" id="WP_017511007.1">
    <property type="nucleotide sequence ID" value="NZ_CP037901.1"/>
</dbReference>
<keyword evidence="1" id="KW-0812">Transmembrane</keyword>
<accession>A0A482IX26</accession>
<gene>
    <name evidence="2" type="ORF">DDF84_028430</name>
</gene>
<dbReference type="OrthoDB" id="9135939at2"/>
<feature type="transmembrane region" description="Helical" evidence="1">
    <location>
        <begin position="17"/>
        <end position="38"/>
    </location>
</feature>
<keyword evidence="1" id="KW-0472">Membrane</keyword>
<name>A0A482IX26_9BURK</name>
<proteinExistence type="predicted"/>
<organism evidence="2 3">
    <name type="scientific">Cupriavidus metallidurans</name>
    <dbReference type="NCBI Taxonomy" id="119219"/>
    <lineage>
        <taxon>Bacteria</taxon>
        <taxon>Pseudomonadati</taxon>
        <taxon>Pseudomonadota</taxon>
        <taxon>Betaproteobacteria</taxon>
        <taxon>Burkholderiales</taxon>
        <taxon>Burkholderiaceae</taxon>
        <taxon>Cupriavidus</taxon>
    </lineage>
</organism>
<sequence length="102" mass="11070">MSVLEGAKRWVSANRSAFMAISAVMALTLISLQLAAFFPGSQDGQTVAAWFQAVGSVATILGASYFAMRQVNESRRLAGQLEGDRLKRRWSSVKAIADALYQ</sequence>
<reference evidence="2 3" key="1">
    <citation type="submission" date="2019-03" db="EMBL/GenBank/DDBJ databases">
        <title>Comparative insights into the high quality Complete genome sequence of highly metal resistant Cupriavidus metallidurans strain BS1 isolated from a gold-copper mine.</title>
        <authorList>
            <person name="Mazhar H.S."/>
            <person name="Rensing C."/>
        </authorList>
    </citation>
    <scope>NUCLEOTIDE SEQUENCE [LARGE SCALE GENOMIC DNA]</scope>
    <source>
        <strain evidence="2 3">BS1</strain>
    </source>
</reference>
<evidence type="ECO:0000313" key="3">
    <source>
        <dbReference type="Proteomes" id="UP000253772"/>
    </source>
</evidence>
<dbReference type="EMBL" id="CP037901">
    <property type="protein sequence ID" value="QBP13528.1"/>
    <property type="molecule type" value="Genomic_DNA"/>
</dbReference>
<evidence type="ECO:0000256" key="1">
    <source>
        <dbReference type="SAM" id="Phobius"/>
    </source>
</evidence>